<evidence type="ECO:0000256" key="7">
    <source>
        <dbReference type="ARBA" id="ARBA00024033"/>
    </source>
</evidence>
<feature type="transmembrane region" description="Helical" evidence="9">
    <location>
        <begin position="378"/>
        <end position="397"/>
    </location>
</feature>
<evidence type="ECO:0000256" key="9">
    <source>
        <dbReference type="SAM" id="Phobius"/>
    </source>
</evidence>
<feature type="transmembrane region" description="Helical" evidence="9">
    <location>
        <begin position="85"/>
        <end position="108"/>
    </location>
</feature>
<evidence type="ECO:0000256" key="8">
    <source>
        <dbReference type="SAM" id="MobiDB-lite"/>
    </source>
</evidence>
<reference evidence="10 11" key="1">
    <citation type="submission" date="2021-01" db="EMBL/GenBank/DDBJ databases">
        <title>Whole genome shotgun sequence of Plantactinospora mayteni NBRC 109088.</title>
        <authorList>
            <person name="Komaki H."/>
            <person name="Tamura T."/>
        </authorList>
    </citation>
    <scope>NUCLEOTIDE SEQUENCE [LARGE SCALE GENOMIC DNA]</scope>
    <source>
        <strain evidence="10 11">NBRC 109088</strain>
    </source>
</reference>
<comment type="caution">
    <text evidence="10">The sequence shown here is derived from an EMBL/GenBank/DDBJ whole genome shotgun (WGS) entry which is preliminary data.</text>
</comment>
<dbReference type="EMBL" id="BONX01000036">
    <property type="protein sequence ID" value="GIG98629.1"/>
    <property type="molecule type" value="Genomic_DNA"/>
</dbReference>
<feature type="transmembrane region" description="Helical" evidence="9">
    <location>
        <begin position="196"/>
        <end position="215"/>
    </location>
</feature>
<evidence type="ECO:0000256" key="6">
    <source>
        <dbReference type="ARBA" id="ARBA00023136"/>
    </source>
</evidence>
<keyword evidence="6 9" id="KW-0472">Membrane</keyword>
<evidence type="ECO:0000256" key="2">
    <source>
        <dbReference type="ARBA" id="ARBA00022475"/>
    </source>
</evidence>
<feature type="region of interest" description="Disordered" evidence="8">
    <location>
        <begin position="432"/>
        <end position="455"/>
    </location>
</feature>
<protein>
    <recommendedName>
        <fullName evidence="12">DUF2029 domain-containing protein</fullName>
    </recommendedName>
</protein>
<name>A0ABQ4EVJ5_9ACTN</name>
<evidence type="ECO:0000256" key="1">
    <source>
        <dbReference type="ARBA" id="ARBA00004651"/>
    </source>
</evidence>
<keyword evidence="3" id="KW-0808">Transferase</keyword>
<dbReference type="Proteomes" id="UP000621500">
    <property type="component" value="Unassembled WGS sequence"/>
</dbReference>
<keyword evidence="5 9" id="KW-1133">Transmembrane helix</keyword>
<evidence type="ECO:0000313" key="10">
    <source>
        <dbReference type="EMBL" id="GIG98629.1"/>
    </source>
</evidence>
<sequence length="455" mass="48978">MTTRPSGTYARVSLILGLAGVIAVAIALLPGHRGWFDVGVYHGAVNHWLHDRGQLYDYVRPGTDYGFTYPPFAALCMLPMAWLDWYPTIAVNLAVTGLAAALVLWLLVDPIVRREGWQRGFGFALAACLFAMLGPVRDTVSFGQVNLVLLALVYADLWLLDRGHRLAGVGTGIAAAIKLTPAIFIGYLVVTRRWRAAGTATATAAAATLLTWLVAPEASREYFGRAVWDTGRVGALDYVSNQSLLGLVARWNPEHPDRLVWIVLVAVVVVVWAHRARQAALRGNDRAGFALTGVAGCLVSPVTWVHHLVWLVPALVVLADSALLRRPADRVLADSALLRRPADRAIDEDPELSHLGAPASGAPRYAPDSPLGTSRRMWGWWIGAYLLLCGSVVWLWSRDHSGVVGFVGSNCYVLLALAFLLFLPVATTADADPAGERPAGGPSGRWAAGRLPGGT</sequence>
<dbReference type="Pfam" id="PF09594">
    <property type="entry name" value="GT87"/>
    <property type="match status" value="1"/>
</dbReference>
<evidence type="ECO:0000313" key="11">
    <source>
        <dbReference type="Proteomes" id="UP000621500"/>
    </source>
</evidence>
<dbReference type="InterPro" id="IPR018584">
    <property type="entry name" value="GT87"/>
</dbReference>
<feature type="transmembrane region" description="Helical" evidence="9">
    <location>
        <begin position="166"/>
        <end position="190"/>
    </location>
</feature>
<proteinExistence type="inferred from homology"/>
<feature type="transmembrane region" description="Helical" evidence="9">
    <location>
        <begin position="120"/>
        <end position="136"/>
    </location>
</feature>
<comment type="subcellular location">
    <subcellularLocation>
        <location evidence="1">Cell membrane</location>
        <topology evidence="1">Multi-pass membrane protein</topology>
    </subcellularLocation>
</comment>
<feature type="transmembrane region" description="Helical" evidence="9">
    <location>
        <begin position="403"/>
        <end position="423"/>
    </location>
</feature>
<evidence type="ECO:0000256" key="4">
    <source>
        <dbReference type="ARBA" id="ARBA00022692"/>
    </source>
</evidence>
<keyword evidence="4 9" id="KW-0812">Transmembrane</keyword>
<organism evidence="10 11">
    <name type="scientific">Plantactinospora mayteni</name>
    <dbReference type="NCBI Taxonomy" id="566021"/>
    <lineage>
        <taxon>Bacteria</taxon>
        <taxon>Bacillati</taxon>
        <taxon>Actinomycetota</taxon>
        <taxon>Actinomycetes</taxon>
        <taxon>Micromonosporales</taxon>
        <taxon>Micromonosporaceae</taxon>
        <taxon>Plantactinospora</taxon>
    </lineage>
</organism>
<feature type="transmembrane region" description="Helical" evidence="9">
    <location>
        <begin position="259"/>
        <end position="276"/>
    </location>
</feature>
<evidence type="ECO:0000256" key="3">
    <source>
        <dbReference type="ARBA" id="ARBA00022679"/>
    </source>
</evidence>
<gene>
    <name evidence="10" type="ORF">Pma05_52020</name>
</gene>
<keyword evidence="2" id="KW-1003">Cell membrane</keyword>
<evidence type="ECO:0000256" key="5">
    <source>
        <dbReference type="ARBA" id="ARBA00022989"/>
    </source>
</evidence>
<feature type="transmembrane region" description="Helical" evidence="9">
    <location>
        <begin position="288"/>
        <end position="318"/>
    </location>
</feature>
<comment type="similarity">
    <text evidence="7">Belongs to the glycosyltransferase 87 family.</text>
</comment>
<evidence type="ECO:0008006" key="12">
    <source>
        <dbReference type="Google" id="ProtNLM"/>
    </source>
</evidence>
<feature type="transmembrane region" description="Helical" evidence="9">
    <location>
        <begin position="12"/>
        <end position="31"/>
    </location>
</feature>
<keyword evidence="11" id="KW-1185">Reference proteome</keyword>
<accession>A0ABQ4EVJ5</accession>
<dbReference type="RefSeq" id="WP_203860070.1">
    <property type="nucleotide sequence ID" value="NZ_BAAAZQ010000006.1"/>
</dbReference>